<sequence length="53" mass="6216">TRHLLLFSLLSLGNPLVLADDHVRKQRLELLRSFGEGDDEARLEEPWMRDPIF</sequence>
<gene>
    <name evidence="2" type="ORF">HAX54_024441</name>
</gene>
<proteinExistence type="predicted"/>
<feature type="chain" id="PRO_5047409926" evidence="1">
    <location>
        <begin position="20"/>
        <end position="53"/>
    </location>
</feature>
<feature type="non-terminal residue" evidence="2">
    <location>
        <position position="1"/>
    </location>
</feature>
<evidence type="ECO:0000256" key="1">
    <source>
        <dbReference type="SAM" id="SignalP"/>
    </source>
</evidence>
<accession>A0ABS8S5Z7</accession>
<keyword evidence="1" id="KW-0732">Signal</keyword>
<reference evidence="2 3" key="1">
    <citation type="journal article" date="2021" name="BMC Genomics">
        <title>Datura genome reveals duplications of psychoactive alkaloid biosynthetic genes and high mutation rate following tissue culture.</title>
        <authorList>
            <person name="Rajewski A."/>
            <person name="Carter-House D."/>
            <person name="Stajich J."/>
            <person name="Litt A."/>
        </authorList>
    </citation>
    <scope>NUCLEOTIDE SEQUENCE [LARGE SCALE GENOMIC DNA]</scope>
    <source>
        <strain evidence="2">AR-01</strain>
    </source>
</reference>
<evidence type="ECO:0000313" key="3">
    <source>
        <dbReference type="Proteomes" id="UP000823775"/>
    </source>
</evidence>
<feature type="signal peptide" evidence="1">
    <location>
        <begin position="1"/>
        <end position="19"/>
    </location>
</feature>
<organism evidence="2 3">
    <name type="scientific">Datura stramonium</name>
    <name type="common">Jimsonweed</name>
    <name type="synonym">Common thornapple</name>
    <dbReference type="NCBI Taxonomy" id="4076"/>
    <lineage>
        <taxon>Eukaryota</taxon>
        <taxon>Viridiplantae</taxon>
        <taxon>Streptophyta</taxon>
        <taxon>Embryophyta</taxon>
        <taxon>Tracheophyta</taxon>
        <taxon>Spermatophyta</taxon>
        <taxon>Magnoliopsida</taxon>
        <taxon>eudicotyledons</taxon>
        <taxon>Gunneridae</taxon>
        <taxon>Pentapetalae</taxon>
        <taxon>asterids</taxon>
        <taxon>lamiids</taxon>
        <taxon>Solanales</taxon>
        <taxon>Solanaceae</taxon>
        <taxon>Solanoideae</taxon>
        <taxon>Datureae</taxon>
        <taxon>Datura</taxon>
    </lineage>
</organism>
<protein>
    <submittedName>
        <fullName evidence="2">Uncharacterized protein</fullName>
    </submittedName>
</protein>
<dbReference type="EMBL" id="JACEIK010000298">
    <property type="protein sequence ID" value="MCD7454352.1"/>
    <property type="molecule type" value="Genomic_DNA"/>
</dbReference>
<name>A0ABS8S5Z7_DATST</name>
<comment type="caution">
    <text evidence="2">The sequence shown here is derived from an EMBL/GenBank/DDBJ whole genome shotgun (WGS) entry which is preliminary data.</text>
</comment>
<keyword evidence="3" id="KW-1185">Reference proteome</keyword>
<dbReference type="Proteomes" id="UP000823775">
    <property type="component" value="Unassembled WGS sequence"/>
</dbReference>
<evidence type="ECO:0000313" key="2">
    <source>
        <dbReference type="EMBL" id="MCD7454352.1"/>
    </source>
</evidence>